<gene>
    <name evidence="1" type="primary">BnaCnng56520D</name>
    <name evidence="1" type="ORF">GSBRNA2T00066889001</name>
</gene>
<reference evidence="1 2" key="1">
    <citation type="journal article" date="2014" name="Science">
        <title>Plant genetics. Early allopolyploid evolution in the post-Neolithic Brassica napus oilseed genome.</title>
        <authorList>
            <person name="Chalhoub B."/>
            <person name="Denoeud F."/>
            <person name="Liu S."/>
            <person name="Parkin I.A."/>
            <person name="Tang H."/>
            <person name="Wang X."/>
            <person name="Chiquet J."/>
            <person name="Belcram H."/>
            <person name="Tong C."/>
            <person name="Samans B."/>
            <person name="Correa M."/>
            <person name="Da Silva C."/>
            <person name="Just J."/>
            <person name="Falentin C."/>
            <person name="Koh C.S."/>
            <person name="Le Clainche I."/>
            <person name="Bernard M."/>
            <person name="Bento P."/>
            <person name="Noel B."/>
            <person name="Labadie K."/>
            <person name="Alberti A."/>
            <person name="Charles M."/>
            <person name="Arnaud D."/>
            <person name="Guo H."/>
            <person name="Daviaud C."/>
            <person name="Alamery S."/>
            <person name="Jabbari K."/>
            <person name="Zhao M."/>
            <person name="Edger P.P."/>
            <person name="Chelaifa H."/>
            <person name="Tack D."/>
            <person name="Lassalle G."/>
            <person name="Mestiri I."/>
            <person name="Schnel N."/>
            <person name="Le Paslier M.C."/>
            <person name="Fan G."/>
            <person name="Renault V."/>
            <person name="Bayer P.E."/>
            <person name="Golicz A.A."/>
            <person name="Manoli S."/>
            <person name="Lee T.H."/>
            <person name="Thi V.H."/>
            <person name="Chalabi S."/>
            <person name="Hu Q."/>
            <person name="Fan C."/>
            <person name="Tollenaere R."/>
            <person name="Lu Y."/>
            <person name="Battail C."/>
            <person name="Shen J."/>
            <person name="Sidebottom C.H."/>
            <person name="Wang X."/>
            <person name="Canaguier A."/>
            <person name="Chauveau A."/>
            <person name="Berard A."/>
            <person name="Deniot G."/>
            <person name="Guan M."/>
            <person name="Liu Z."/>
            <person name="Sun F."/>
            <person name="Lim Y.P."/>
            <person name="Lyons E."/>
            <person name="Town C.D."/>
            <person name="Bancroft I."/>
            <person name="Wang X."/>
            <person name="Meng J."/>
            <person name="Ma J."/>
            <person name="Pires J.C."/>
            <person name="King G.J."/>
            <person name="Brunel D."/>
            <person name="Delourme R."/>
            <person name="Renard M."/>
            <person name="Aury J.M."/>
            <person name="Adams K.L."/>
            <person name="Batley J."/>
            <person name="Snowdon R.J."/>
            <person name="Tost J."/>
            <person name="Edwards D."/>
            <person name="Zhou Y."/>
            <person name="Hua W."/>
            <person name="Sharpe A.G."/>
            <person name="Paterson A.H."/>
            <person name="Guan C."/>
            <person name="Wincker P."/>
        </authorList>
    </citation>
    <scope>NUCLEOTIDE SEQUENCE [LARGE SCALE GENOMIC DNA]</scope>
    <source>
        <strain evidence="2">cv. Darmor-bzh</strain>
    </source>
</reference>
<proteinExistence type="predicted"/>
<dbReference type="EMBL" id="LK036535">
    <property type="protein sequence ID" value="CDY67815.1"/>
    <property type="molecule type" value="Genomic_DNA"/>
</dbReference>
<dbReference type="Gramene" id="CDY67815">
    <property type="protein sequence ID" value="CDY67815"/>
    <property type="gene ID" value="GSBRNA2T00066889001"/>
</dbReference>
<sequence>MAELRCLEWVLQSLKDLQYKEIIIGTESQELIEAVKKPSSWPRFRVILQRISVLCSEIQMVAFEAETGASNQVATAIAKSVLRDGRLQSYLALGGPAWLHNRILLESPVNDS</sequence>
<evidence type="ECO:0000313" key="1">
    <source>
        <dbReference type="EMBL" id="CDY67815.1"/>
    </source>
</evidence>
<accession>A0A078JN00</accession>
<evidence type="ECO:0000313" key="2">
    <source>
        <dbReference type="Proteomes" id="UP000028999"/>
    </source>
</evidence>
<name>A0A078JN00_BRANA</name>
<dbReference type="Gene3D" id="3.30.420.10">
    <property type="entry name" value="Ribonuclease H-like superfamily/Ribonuclease H"/>
    <property type="match status" value="1"/>
</dbReference>
<dbReference type="InterPro" id="IPR036397">
    <property type="entry name" value="RNaseH_sf"/>
</dbReference>
<dbReference type="GO" id="GO:0003676">
    <property type="term" value="F:nucleic acid binding"/>
    <property type="evidence" value="ECO:0007669"/>
    <property type="project" value="InterPro"/>
</dbReference>
<dbReference type="Proteomes" id="UP000028999">
    <property type="component" value="Unassembled WGS sequence"/>
</dbReference>
<keyword evidence="2" id="KW-1185">Reference proteome</keyword>
<organism evidence="1 2">
    <name type="scientific">Brassica napus</name>
    <name type="common">Rape</name>
    <dbReference type="NCBI Taxonomy" id="3708"/>
    <lineage>
        <taxon>Eukaryota</taxon>
        <taxon>Viridiplantae</taxon>
        <taxon>Streptophyta</taxon>
        <taxon>Embryophyta</taxon>
        <taxon>Tracheophyta</taxon>
        <taxon>Spermatophyta</taxon>
        <taxon>Magnoliopsida</taxon>
        <taxon>eudicotyledons</taxon>
        <taxon>Gunneridae</taxon>
        <taxon>Pentapetalae</taxon>
        <taxon>rosids</taxon>
        <taxon>malvids</taxon>
        <taxon>Brassicales</taxon>
        <taxon>Brassicaceae</taxon>
        <taxon>Brassiceae</taxon>
        <taxon>Brassica</taxon>
    </lineage>
</organism>
<dbReference type="AlphaFoldDB" id="A0A078JN00"/>
<dbReference type="OMA" id="EIITVWT"/>
<dbReference type="PaxDb" id="3708-A0A078JN00"/>
<protein>
    <submittedName>
        <fullName evidence="1">BnaCnng56520D protein</fullName>
    </submittedName>
</protein>